<organism evidence="2">
    <name type="scientific">Desulfobacca acetoxidans</name>
    <dbReference type="NCBI Taxonomy" id="60893"/>
    <lineage>
        <taxon>Bacteria</taxon>
        <taxon>Pseudomonadati</taxon>
        <taxon>Thermodesulfobacteriota</taxon>
        <taxon>Desulfobaccia</taxon>
        <taxon>Desulfobaccales</taxon>
        <taxon>Desulfobaccaceae</taxon>
        <taxon>Desulfobacca</taxon>
    </lineage>
</organism>
<name>A0A7C3ZAS4_9BACT</name>
<proteinExistence type="predicted"/>
<dbReference type="AlphaFoldDB" id="A0A7C3ZAS4"/>
<comment type="caution">
    <text evidence="2">The sequence shown here is derived from an EMBL/GenBank/DDBJ whole genome shotgun (WGS) entry which is preliminary data.</text>
</comment>
<reference evidence="2" key="1">
    <citation type="journal article" date="2020" name="mSystems">
        <title>Genome- and Community-Level Interaction Insights into Carbon Utilization and Element Cycling Functions of Hydrothermarchaeota in Hydrothermal Sediment.</title>
        <authorList>
            <person name="Zhou Z."/>
            <person name="Liu Y."/>
            <person name="Xu W."/>
            <person name="Pan J."/>
            <person name="Luo Z.H."/>
            <person name="Li M."/>
        </authorList>
    </citation>
    <scope>NUCLEOTIDE SEQUENCE [LARGE SCALE GENOMIC DNA]</scope>
    <source>
        <strain evidence="2">SpSt-897</strain>
    </source>
</reference>
<keyword evidence="1" id="KW-0175">Coiled coil</keyword>
<dbReference type="EMBL" id="DTMF01000128">
    <property type="protein sequence ID" value="HGF33712.1"/>
    <property type="molecule type" value="Genomic_DNA"/>
</dbReference>
<accession>A0A7C3ZAS4</accession>
<sequence>MSVEAFALKQSELDLKARTRLRNQTVWSNWENYGSLAALTPWEADANRSRRSLVEGYLAAIDADLEVKEVERDRGAELAQAEIDQEMRLALEKFETDRRRLAIRMAADDYYLAAKQYEAQVKAIIMAAREYAAAMEREQALTEKARAELAVEKEHLRIQDLTAQVFLQQVERAMVEADVAKMKLQAAKARVDVVEAEVAMKRAEVDLIEAEVKEAMAEAEKATLRADVASIFAECLVKQLTAVKLDVETKEIEAGFRYIQTRLDEMLRLWDIRAQEAGLREEAEKKLLEELGWQTEEDKRTQDLRRQAAANDREALEYEIQKTDEAIDEEKWLREQLDTAKLANLNLKLKMDIRTLQRNLWADQVLNAARRWANKNQSVIKISGTNSYEYHTK</sequence>
<protein>
    <submittedName>
        <fullName evidence="2">Uncharacterized protein</fullName>
    </submittedName>
</protein>
<feature type="coiled-coil region" evidence="1">
    <location>
        <begin position="144"/>
        <end position="225"/>
    </location>
</feature>
<evidence type="ECO:0000256" key="1">
    <source>
        <dbReference type="SAM" id="Coils"/>
    </source>
</evidence>
<gene>
    <name evidence="2" type="ORF">ENW96_04885</name>
</gene>
<evidence type="ECO:0000313" key="2">
    <source>
        <dbReference type="EMBL" id="HGF33712.1"/>
    </source>
</evidence>